<dbReference type="RefSeq" id="WP_124086160.1">
    <property type="nucleotide sequence ID" value="NZ_UXAW01000056.1"/>
</dbReference>
<reference evidence="2 3" key="1">
    <citation type="submission" date="2018-11" db="EMBL/GenBank/DDBJ databases">
        <authorList>
            <person name="Criscuolo A."/>
        </authorList>
    </citation>
    <scope>NUCLEOTIDE SEQUENCE [LARGE SCALE GENOMIC DNA]</scope>
    <source>
        <strain evidence="2">ACIP111625</strain>
    </source>
</reference>
<proteinExistence type="predicted"/>
<dbReference type="EMBL" id="UXAW01000056">
    <property type="protein sequence ID" value="VDC26752.1"/>
    <property type="molecule type" value="Genomic_DNA"/>
</dbReference>
<feature type="region of interest" description="Disordered" evidence="1">
    <location>
        <begin position="93"/>
        <end position="112"/>
    </location>
</feature>
<name>A0A3P5X666_9RHOB</name>
<evidence type="ECO:0000313" key="3">
    <source>
        <dbReference type="Proteomes" id="UP000277498"/>
    </source>
</evidence>
<protein>
    <submittedName>
        <fullName evidence="2">Uncharacterized protein</fullName>
    </submittedName>
</protein>
<accession>A0A3P5X666</accession>
<evidence type="ECO:0000313" key="2">
    <source>
        <dbReference type="EMBL" id="VDC26752.1"/>
    </source>
</evidence>
<sequence length="112" mass="11158">MIICDGGGVPAGGEDIPKVIGAELMGAAGCPVPARIRSGAISAGPGAAIRPAIADARGVTWPEGPPERAAALPGKKAVVSSIARLDQRLSPERCGLTGFQPRAPSRPDGARA</sequence>
<keyword evidence="3" id="KW-1185">Reference proteome</keyword>
<dbReference type="AlphaFoldDB" id="A0A3P5X666"/>
<gene>
    <name evidence="2" type="ORF">XINFAN_01748</name>
</gene>
<dbReference type="Proteomes" id="UP000277498">
    <property type="component" value="Unassembled WGS sequence"/>
</dbReference>
<organism evidence="2 3">
    <name type="scientific">Pseudogemmobacter humi</name>
    <dbReference type="NCBI Taxonomy" id="2483812"/>
    <lineage>
        <taxon>Bacteria</taxon>
        <taxon>Pseudomonadati</taxon>
        <taxon>Pseudomonadota</taxon>
        <taxon>Alphaproteobacteria</taxon>
        <taxon>Rhodobacterales</taxon>
        <taxon>Paracoccaceae</taxon>
        <taxon>Pseudogemmobacter</taxon>
    </lineage>
</organism>
<evidence type="ECO:0000256" key="1">
    <source>
        <dbReference type="SAM" id="MobiDB-lite"/>
    </source>
</evidence>